<organism evidence="1 2">
    <name type="scientific">Syntrophorhabdus aromaticivorans</name>
    <dbReference type="NCBI Taxonomy" id="328301"/>
    <lineage>
        <taxon>Bacteria</taxon>
        <taxon>Pseudomonadati</taxon>
        <taxon>Thermodesulfobacteriota</taxon>
        <taxon>Syntrophorhabdia</taxon>
        <taxon>Syntrophorhabdales</taxon>
        <taxon>Syntrophorhabdaceae</taxon>
        <taxon>Syntrophorhabdus</taxon>
    </lineage>
</organism>
<name>A0A971S191_9BACT</name>
<accession>A0A971S191</accession>
<dbReference type="AlphaFoldDB" id="A0A971S191"/>
<dbReference type="Proteomes" id="UP000777265">
    <property type="component" value="Unassembled WGS sequence"/>
</dbReference>
<proteinExistence type="predicted"/>
<gene>
    <name evidence="1" type="ORF">GXY80_12420</name>
</gene>
<comment type="caution">
    <text evidence="1">The sequence shown here is derived from an EMBL/GenBank/DDBJ whole genome shotgun (WGS) entry which is preliminary data.</text>
</comment>
<evidence type="ECO:0000313" key="2">
    <source>
        <dbReference type="Proteomes" id="UP000777265"/>
    </source>
</evidence>
<protein>
    <submittedName>
        <fullName evidence="1">Uncharacterized protein</fullName>
    </submittedName>
</protein>
<evidence type="ECO:0000313" key="1">
    <source>
        <dbReference type="EMBL" id="NLW36260.1"/>
    </source>
</evidence>
<feature type="non-terminal residue" evidence="1">
    <location>
        <position position="1"/>
    </location>
</feature>
<reference evidence="1" key="2">
    <citation type="submission" date="2020-01" db="EMBL/GenBank/DDBJ databases">
        <authorList>
            <person name="Campanaro S."/>
        </authorList>
    </citation>
    <scope>NUCLEOTIDE SEQUENCE</scope>
    <source>
        <strain evidence="1">AS06rmzACSIP_7</strain>
    </source>
</reference>
<sequence>LLKIKAEASPKRETNGWDKMWQAIRVLRRFTRDDLAAISGQSMGNVQCFTKEYKRRGYLRCLGKAGTRNVMWMLAKDPGPKRPIGAVKTDVD</sequence>
<dbReference type="EMBL" id="JAAYEE010000226">
    <property type="protein sequence ID" value="NLW36260.1"/>
    <property type="molecule type" value="Genomic_DNA"/>
</dbReference>
<reference evidence="1" key="1">
    <citation type="journal article" date="2020" name="Biotechnol. Biofuels">
        <title>New insights from the biogas microbiome by comprehensive genome-resolved metagenomics of nearly 1600 species originating from multiple anaerobic digesters.</title>
        <authorList>
            <person name="Campanaro S."/>
            <person name="Treu L."/>
            <person name="Rodriguez-R L.M."/>
            <person name="Kovalovszki A."/>
            <person name="Ziels R.M."/>
            <person name="Maus I."/>
            <person name="Zhu X."/>
            <person name="Kougias P.G."/>
            <person name="Basile A."/>
            <person name="Luo G."/>
            <person name="Schluter A."/>
            <person name="Konstantinidis K.T."/>
            <person name="Angelidaki I."/>
        </authorList>
    </citation>
    <scope>NUCLEOTIDE SEQUENCE</scope>
    <source>
        <strain evidence="1">AS06rmzACSIP_7</strain>
    </source>
</reference>